<protein>
    <submittedName>
        <fullName evidence="1">Uncharacterized protein</fullName>
    </submittedName>
</protein>
<sequence>MKFVKNDKLVVVGGEKALLVSHLSSFTYVEFEEEVGNPFQALSIAEEKKTRAPMSFLKDAQKAIKAGSIYQWGRMIKIVENKNRVGLGFQPGSFNVKAEVMQPSFHSGGFILRNDQHTAVVIEDGDDEDEACANFVTHGQICNNWVAVDVPTVIHHSKLVLKPIEYNGPTPSSNFDFPMFKVEEETNDEEVYDELSRLLEHEEKAIQSFEEKIELVNLGSEDDVKEVKIGSQLCPEANKGLIDLLREYFDVFAWSYQNMPGLDSEIVEHRLH</sequence>
<name>A0A9D4XRN8_PEA</name>
<dbReference type="Proteomes" id="UP001058974">
    <property type="component" value="Chromosome 3"/>
</dbReference>
<reference evidence="1 2" key="1">
    <citation type="journal article" date="2022" name="Nat. Genet.">
        <title>Improved pea reference genome and pan-genome highlight genomic features and evolutionary characteristics.</title>
        <authorList>
            <person name="Yang T."/>
            <person name="Liu R."/>
            <person name="Luo Y."/>
            <person name="Hu S."/>
            <person name="Wang D."/>
            <person name="Wang C."/>
            <person name="Pandey M.K."/>
            <person name="Ge S."/>
            <person name="Xu Q."/>
            <person name="Li N."/>
            <person name="Li G."/>
            <person name="Huang Y."/>
            <person name="Saxena R.K."/>
            <person name="Ji Y."/>
            <person name="Li M."/>
            <person name="Yan X."/>
            <person name="He Y."/>
            <person name="Liu Y."/>
            <person name="Wang X."/>
            <person name="Xiang C."/>
            <person name="Varshney R.K."/>
            <person name="Ding H."/>
            <person name="Gao S."/>
            <person name="Zong X."/>
        </authorList>
    </citation>
    <scope>NUCLEOTIDE SEQUENCE [LARGE SCALE GENOMIC DNA]</scope>
    <source>
        <strain evidence="1 2">cv. Zhongwan 6</strain>
    </source>
</reference>
<evidence type="ECO:0000313" key="2">
    <source>
        <dbReference type="Proteomes" id="UP001058974"/>
    </source>
</evidence>
<accession>A0A9D4XRN8</accession>
<proteinExistence type="predicted"/>
<keyword evidence="2" id="KW-1185">Reference proteome</keyword>
<comment type="caution">
    <text evidence="1">The sequence shown here is derived from an EMBL/GenBank/DDBJ whole genome shotgun (WGS) entry which is preliminary data.</text>
</comment>
<organism evidence="1 2">
    <name type="scientific">Pisum sativum</name>
    <name type="common">Garden pea</name>
    <name type="synonym">Lathyrus oleraceus</name>
    <dbReference type="NCBI Taxonomy" id="3888"/>
    <lineage>
        <taxon>Eukaryota</taxon>
        <taxon>Viridiplantae</taxon>
        <taxon>Streptophyta</taxon>
        <taxon>Embryophyta</taxon>
        <taxon>Tracheophyta</taxon>
        <taxon>Spermatophyta</taxon>
        <taxon>Magnoliopsida</taxon>
        <taxon>eudicotyledons</taxon>
        <taxon>Gunneridae</taxon>
        <taxon>Pentapetalae</taxon>
        <taxon>rosids</taxon>
        <taxon>fabids</taxon>
        <taxon>Fabales</taxon>
        <taxon>Fabaceae</taxon>
        <taxon>Papilionoideae</taxon>
        <taxon>50 kb inversion clade</taxon>
        <taxon>NPAAA clade</taxon>
        <taxon>Hologalegina</taxon>
        <taxon>IRL clade</taxon>
        <taxon>Fabeae</taxon>
        <taxon>Lathyrus</taxon>
    </lineage>
</organism>
<dbReference type="AlphaFoldDB" id="A0A9D4XRN8"/>
<dbReference type="EMBL" id="JAMSHJ010000003">
    <property type="protein sequence ID" value="KAI5425849.1"/>
    <property type="molecule type" value="Genomic_DNA"/>
</dbReference>
<evidence type="ECO:0000313" key="1">
    <source>
        <dbReference type="EMBL" id="KAI5425849.1"/>
    </source>
</evidence>
<gene>
    <name evidence="1" type="ORF">KIW84_031611</name>
</gene>
<dbReference type="Gramene" id="Psat03G0161100-T1">
    <property type="protein sequence ID" value="KAI5425849.1"/>
    <property type="gene ID" value="KIW84_031611"/>
</dbReference>